<proteinExistence type="inferred from homology"/>
<dbReference type="GO" id="GO:0005524">
    <property type="term" value="F:ATP binding"/>
    <property type="evidence" value="ECO:0007669"/>
    <property type="project" value="UniProtKB-UniRule"/>
</dbReference>
<comment type="subcellular location">
    <subcellularLocation>
        <location evidence="3">Cytoplasm</location>
    </subcellularLocation>
</comment>
<evidence type="ECO:0000313" key="5">
    <source>
        <dbReference type="EMBL" id="EGV30039.1"/>
    </source>
</evidence>
<dbReference type="GO" id="GO:0004340">
    <property type="term" value="F:glucokinase activity"/>
    <property type="evidence" value="ECO:0007669"/>
    <property type="project" value="UniProtKB-UniRule"/>
</dbReference>
<dbReference type="PATRIC" id="fig|765913.3.peg.3025"/>
<dbReference type="Pfam" id="PF02685">
    <property type="entry name" value="Glucokinase"/>
    <property type="match status" value="1"/>
</dbReference>
<dbReference type="Gene3D" id="3.30.420.40">
    <property type="match status" value="1"/>
</dbReference>
<keyword evidence="3" id="KW-0547">Nucleotide-binding</keyword>
<dbReference type="InterPro" id="IPR043129">
    <property type="entry name" value="ATPase_NBD"/>
</dbReference>
<dbReference type="PANTHER" id="PTHR47363:SF1">
    <property type="entry name" value="GLUCOKINASE"/>
    <property type="match status" value="1"/>
</dbReference>
<sequence>MRLLVGDIGGTKTALGIAETDCEVVSVTEPRRYPSAAFDSLEQIIYRYCIETGVHCRFAAFAVAGPVQDRRCETTNLPWSLDADALEGAFGFAGVEFLNDLEAVAWGVSALRSTDFAELHPGEGNGEGNACVVAAGTGLGQAGLFWDGFRHHAFATEGGHTDFAPADDLEFAMLRYLKMRFGRVSWERVVSGPGIVNIYEFLLRYHDCESPVWLRRSIDEGADTAAVVAQAAAIERCPICVETMHLFLRLYGREAGNAALKHMSLGGVYLGGGIPLKNLALLRQGGFLEGFFDKGRMGCLMRRMPVRVILQPLTPLFGAARFMASQ</sequence>
<keyword evidence="3" id="KW-0324">Glycolysis</keyword>
<gene>
    <name evidence="3" type="primary">glk</name>
    <name evidence="5" type="ORF">ThidrDRAFT_2960</name>
</gene>
<dbReference type="GO" id="GO:0005536">
    <property type="term" value="F:D-glucose binding"/>
    <property type="evidence" value="ECO:0007669"/>
    <property type="project" value="InterPro"/>
</dbReference>
<dbReference type="CDD" id="cd24008">
    <property type="entry name" value="ASKHA_NBD_GLK"/>
    <property type="match status" value="1"/>
</dbReference>
<dbReference type="InterPro" id="IPR003836">
    <property type="entry name" value="Glucokinase"/>
</dbReference>
<evidence type="ECO:0000313" key="6">
    <source>
        <dbReference type="Proteomes" id="UP000004200"/>
    </source>
</evidence>
<dbReference type="STRING" id="765913.ThidrDRAFT_2960"/>
<dbReference type="AlphaFoldDB" id="G2E3U7"/>
<dbReference type="EMBL" id="AFWT01000021">
    <property type="protein sequence ID" value="EGV30039.1"/>
    <property type="molecule type" value="Genomic_DNA"/>
</dbReference>
<dbReference type="RefSeq" id="WP_007041673.1">
    <property type="nucleotide sequence ID" value="NZ_AFWT01000021.1"/>
</dbReference>
<keyword evidence="6" id="KW-1185">Reference proteome</keyword>
<accession>G2E3U7</accession>
<dbReference type="GO" id="GO:0006096">
    <property type="term" value="P:glycolytic process"/>
    <property type="evidence" value="ECO:0007669"/>
    <property type="project" value="UniProtKB-UniRule"/>
</dbReference>
<keyword evidence="3" id="KW-0963">Cytoplasm</keyword>
<keyword evidence="1 3" id="KW-0808">Transferase</keyword>
<feature type="binding site" evidence="3">
    <location>
        <begin position="6"/>
        <end position="11"/>
    </location>
    <ligand>
        <name>ATP</name>
        <dbReference type="ChEBI" id="CHEBI:30616"/>
    </ligand>
</feature>
<evidence type="ECO:0000256" key="2">
    <source>
        <dbReference type="ARBA" id="ARBA00022777"/>
    </source>
</evidence>
<organism evidence="5 6">
    <name type="scientific">Thiorhodococcus drewsii AZ1</name>
    <dbReference type="NCBI Taxonomy" id="765913"/>
    <lineage>
        <taxon>Bacteria</taxon>
        <taxon>Pseudomonadati</taxon>
        <taxon>Pseudomonadota</taxon>
        <taxon>Gammaproteobacteria</taxon>
        <taxon>Chromatiales</taxon>
        <taxon>Chromatiaceae</taxon>
        <taxon>Thiorhodococcus</taxon>
    </lineage>
</organism>
<name>G2E3U7_9GAMM</name>
<comment type="similarity">
    <text evidence="3 4">Belongs to the bacterial glucokinase family.</text>
</comment>
<reference evidence="5 6" key="1">
    <citation type="submission" date="2011-06" db="EMBL/GenBank/DDBJ databases">
        <title>The draft genome of Thiorhodococcus drewsii AZ1.</title>
        <authorList>
            <consortium name="US DOE Joint Genome Institute (JGI-PGF)"/>
            <person name="Lucas S."/>
            <person name="Han J."/>
            <person name="Lapidus A."/>
            <person name="Cheng J.-F."/>
            <person name="Goodwin L."/>
            <person name="Pitluck S."/>
            <person name="Peters L."/>
            <person name="Land M.L."/>
            <person name="Hauser L."/>
            <person name="Vogl K."/>
            <person name="Liu Z."/>
            <person name="Imhoff J."/>
            <person name="Thiel V."/>
            <person name="Frigaard N.-U."/>
            <person name="Bryant D.A."/>
            <person name="Woyke T.J."/>
        </authorList>
    </citation>
    <scope>NUCLEOTIDE SEQUENCE [LARGE SCALE GENOMIC DNA]</scope>
    <source>
        <strain evidence="5 6">AZ1</strain>
    </source>
</reference>
<keyword evidence="3" id="KW-0067">ATP-binding</keyword>
<comment type="catalytic activity">
    <reaction evidence="3">
        <text>D-glucose + ATP = D-glucose 6-phosphate + ADP + H(+)</text>
        <dbReference type="Rhea" id="RHEA:17825"/>
        <dbReference type="ChEBI" id="CHEBI:4167"/>
        <dbReference type="ChEBI" id="CHEBI:15378"/>
        <dbReference type="ChEBI" id="CHEBI:30616"/>
        <dbReference type="ChEBI" id="CHEBI:61548"/>
        <dbReference type="ChEBI" id="CHEBI:456216"/>
        <dbReference type="EC" id="2.7.1.2"/>
    </reaction>
</comment>
<dbReference type="Gene3D" id="3.40.367.20">
    <property type="match status" value="1"/>
</dbReference>
<dbReference type="eggNOG" id="COG0837">
    <property type="taxonomic scope" value="Bacteria"/>
</dbReference>
<evidence type="ECO:0000256" key="3">
    <source>
        <dbReference type="HAMAP-Rule" id="MF_00524"/>
    </source>
</evidence>
<dbReference type="EC" id="2.7.1.2" evidence="3"/>
<dbReference type="HAMAP" id="MF_00524">
    <property type="entry name" value="Glucokinase"/>
    <property type="match status" value="1"/>
</dbReference>
<evidence type="ECO:0000256" key="1">
    <source>
        <dbReference type="ARBA" id="ARBA00022679"/>
    </source>
</evidence>
<dbReference type="NCBIfam" id="TIGR00749">
    <property type="entry name" value="glk"/>
    <property type="match status" value="1"/>
</dbReference>
<dbReference type="Proteomes" id="UP000004200">
    <property type="component" value="Unassembled WGS sequence"/>
</dbReference>
<dbReference type="SUPFAM" id="SSF53067">
    <property type="entry name" value="Actin-like ATPase domain"/>
    <property type="match status" value="1"/>
</dbReference>
<protein>
    <recommendedName>
        <fullName evidence="3">Glucokinase</fullName>
        <ecNumber evidence="3">2.7.1.2</ecNumber>
    </recommendedName>
    <alternativeName>
        <fullName evidence="3">Glucose kinase</fullName>
    </alternativeName>
</protein>
<dbReference type="PANTHER" id="PTHR47363">
    <property type="entry name" value="GLUCOKINASE"/>
    <property type="match status" value="1"/>
</dbReference>
<comment type="caution">
    <text evidence="5">The sequence shown here is derived from an EMBL/GenBank/DDBJ whole genome shotgun (WGS) entry which is preliminary data.</text>
</comment>
<keyword evidence="2 3" id="KW-0418">Kinase</keyword>
<dbReference type="OrthoDB" id="9800595at2"/>
<evidence type="ECO:0000256" key="4">
    <source>
        <dbReference type="RuleBase" id="RU004046"/>
    </source>
</evidence>
<dbReference type="GO" id="GO:0005737">
    <property type="term" value="C:cytoplasm"/>
    <property type="evidence" value="ECO:0007669"/>
    <property type="project" value="UniProtKB-SubCell"/>
</dbReference>